<evidence type="ECO:0000313" key="2">
    <source>
        <dbReference type="EMBL" id="EJX05540.1"/>
    </source>
</evidence>
<name>J9GXS7_9ZZZZ</name>
<dbReference type="AlphaFoldDB" id="J9GXS7"/>
<accession>J9GXS7</accession>
<gene>
    <name evidence="2" type="ORF">EVA_06358</name>
</gene>
<organism evidence="2">
    <name type="scientific">gut metagenome</name>
    <dbReference type="NCBI Taxonomy" id="749906"/>
    <lineage>
        <taxon>unclassified sequences</taxon>
        <taxon>metagenomes</taxon>
        <taxon>organismal metagenomes</taxon>
    </lineage>
</organism>
<protein>
    <recommendedName>
        <fullName evidence="1">DUF6565 domain-containing protein</fullName>
    </recommendedName>
</protein>
<evidence type="ECO:0000259" key="1">
    <source>
        <dbReference type="Pfam" id="PF20203"/>
    </source>
</evidence>
<dbReference type="EMBL" id="AMCI01001439">
    <property type="protein sequence ID" value="EJX05540.1"/>
    <property type="molecule type" value="Genomic_DNA"/>
</dbReference>
<feature type="domain" description="DUF6565" evidence="1">
    <location>
        <begin position="19"/>
        <end position="97"/>
    </location>
</feature>
<dbReference type="Pfam" id="PF20203">
    <property type="entry name" value="DUF6565"/>
    <property type="match status" value="1"/>
</dbReference>
<sequence>MTATKAEYLSHFHAFVEQVKRDHTQYTDSEWEWADKRYDAYTGREYDFYDGTYTKFEKEEIGRLKGAYTKLKIKKAAGDMKEGVKEALSTGKGFLKGLWE</sequence>
<dbReference type="InterPro" id="IPR046695">
    <property type="entry name" value="DUF6565"/>
</dbReference>
<comment type="caution">
    <text evidence="2">The sequence shown here is derived from an EMBL/GenBank/DDBJ whole genome shotgun (WGS) entry which is preliminary data.</text>
</comment>
<reference evidence="2" key="1">
    <citation type="journal article" date="2012" name="PLoS ONE">
        <title>Gene sets for utilization of primary and secondary nutrition supplies in the distal gut of endangered iberian lynx.</title>
        <authorList>
            <person name="Alcaide M."/>
            <person name="Messina E."/>
            <person name="Richter M."/>
            <person name="Bargiela R."/>
            <person name="Peplies J."/>
            <person name="Huws S.A."/>
            <person name="Newbold C.J."/>
            <person name="Golyshin P.N."/>
            <person name="Simon M.A."/>
            <person name="Lopez G."/>
            <person name="Yakimov M.M."/>
            <person name="Ferrer M."/>
        </authorList>
    </citation>
    <scope>NUCLEOTIDE SEQUENCE</scope>
</reference>
<proteinExistence type="predicted"/>